<accession>A0A517TUI9</accession>
<dbReference type="Proteomes" id="UP000317909">
    <property type="component" value="Chromosome"/>
</dbReference>
<gene>
    <name evidence="1" type="ORF">I41_12050</name>
</gene>
<keyword evidence="2" id="KW-1185">Reference proteome</keyword>
<proteinExistence type="predicted"/>
<dbReference type="EMBL" id="CP036339">
    <property type="protein sequence ID" value="QDT72039.1"/>
    <property type="molecule type" value="Genomic_DNA"/>
</dbReference>
<evidence type="ECO:0000313" key="2">
    <source>
        <dbReference type="Proteomes" id="UP000317909"/>
    </source>
</evidence>
<organism evidence="1 2">
    <name type="scientific">Lacipirellula limnantheis</name>
    <dbReference type="NCBI Taxonomy" id="2528024"/>
    <lineage>
        <taxon>Bacteria</taxon>
        <taxon>Pseudomonadati</taxon>
        <taxon>Planctomycetota</taxon>
        <taxon>Planctomycetia</taxon>
        <taxon>Pirellulales</taxon>
        <taxon>Lacipirellulaceae</taxon>
        <taxon>Lacipirellula</taxon>
    </lineage>
</organism>
<dbReference type="AlphaFoldDB" id="A0A517TUI9"/>
<name>A0A517TUI9_9BACT</name>
<dbReference type="KEGG" id="llh:I41_12050"/>
<protein>
    <submittedName>
        <fullName evidence="1">Uncharacterized protein</fullName>
    </submittedName>
</protein>
<sequence>MVAKALRHVQLAQITLDAGLTFSRRKKKFAELGVAGRLGSLNRGRSQEASMNGGLALRVLRLHRLGSEEAYSTAIILEMLRG</sequence>
<reference evidence="1 2" key="1">
    <citation type="submission" date="2019-02" db="EMBL/GenBank/DDBJ databases">
        <title>Deep-cultivation of Planctomycetes and their phenomic and genomic characterization uncovers novel biology.</title>
        <authorList>
            <person name="Wiegand S."/>
            <person name="Jogler M."/>
            <person name="Boedeker C."/>
            <person name="Pinto D."/>
            <person name="Vollmers J."/>
            <person name="Rivas-Marin E."/>
            <person name="Kohn T."/>
            <person name="Peeters S.H."/>
            <person name="Heuer A."/>
            <person name="Rast P."/>
            <person name="Oberbeckmann S."/>
            <person name="Bunk B."/>
            <person name="Jeske O."/>
            <person name="Meyerdierks A."/>
            <person name="Storesund J.E."/>
            <person name="Kallscheuer N."/>
            <person name="Luecker S."/>
            <person name="Lage O.M."/>
            <person name="Pohl T."/>
            <person name="Merkel B.J."/>
            <person name="Hornburger P."/>
            <person name="Mueller R.-W."/>
            <person name="Bruemmer F."/>
            <person name="Labrenz M."/>
            <person name="Spormann A.M."/>
            <person name="Op den Camp H."/>
            <person name="Overmann J."/>
            <person name="Amann R."/>
            <person name="Jetten M.S.M."/>
            <person name="Mascher T."/>
            <person name="Medema M.H."/>
            <person name="Devos D.P."/>
            <person name="Kaster A.-K."/>
            <person name="Ovreas L."/>
            <person name="Rohde M."/>
            <person name="Galperin M.Y."/>
            <person name="Jogler C."/>
        </authorList>
    </citation>
    <scope>NUCLEOTIDE SEQUENCE [LARGE SCALE GENOMIC DNA]</scope>
    <source>
        <strain evidence="1 2">I41</strain>
    </source>
</reference>
<dbReference type="RefSeq" id="WP_145431644.1">
    <property type="nucleotide sequence ID" value="NZ_CP036339.1"/>
</dbReference>
<evidence type="ECO:0000313" key="1">
    <source>
        <dbReference type="EMBL" id="QDT72039.1"/>
    </source>
</evidence>